<dbReference type="Proteomes" id="UP000277279">
    <property type="component" value="Unassembled WGS sequence"/>
</dbReference>
<accession>A0A3R9BPY9</accession>
<feature type="chain" id="PRO_5044600143" evidence="1">
    <location>
        <begin position="23"/>
        <end position="122"/>
    </location>
</feature>
<dbReference type="EMBL" id="JACHXH010000003">
    <property type="protein sequence ID" value="MBB3133269.1"/>
    <property type="molecule type" value="Genomic_DNA"/>
</dbReference>
<evidence type="ECO:0000256" key="1">
    <source>
        <dbReference type="SAM" id="SignalP"/>
    </source>
</evidence>
<dbReference type="EMBL" id="RJJT01000003">
    <property type="protein sequence ID" value="RSB82324.1"/>
    <property type="molecule type" value="Genomic_DNA"/>
</dbReference>
<name>A0A3R9BPY9_9HYPH</name>
<feature type="signal peptide" evidence="1">
    <location>
        <begin position="1"/>
        <end position="22"/>
    </location>
</feature>
<proteinExistence type="predicted"/>
<evidence type="ECO:0000313" key="6">
    <source>
        <dbReference type="Proteomes" id="UP000518315"/>
    </source>
</evidence>
<dbReference type="OrthoDB" id="8448441at2"/>
<reference evidence="4 5" key="1">
    <citation type="submission" date="2018-11" db="EMBL/GenBank/DDBJ databases">
        <authorList>
            <person name="Huo Y."/>
        </authorList>
    </citation>
    <scope>NUCLEOTIDE SEQUENCE [LARGE SCALE GENOMIC DNA]</scope>
    <source>
        <strain evidence="4 5">DSM 30132</strain>
    </source>
</reference>
<keyword evidence="1" id="KW-0732">Signal</keyword>
<dbReference type="Pfam" id="PF13827">
    <property type="entry name" value="DUF4189"/>
    <property type="match status" value="1"/>
</dbReference>
<evidence type="ECO:0000313" key="3">
    <source>
        <dbReference type="EMBL" id="MBB3133269.1"/>
    </source>
</evidence>
<evidence type="ECO:0000313" key="4">
    <source>
        <dbReference type="EMBL" id="RSB82324.1"/>
    </source>
</evidence>
<evidence type="ECO:0000259" key="2">
    <source>
        <dbReference type="Pfam" id="PF13827"/>
    </source>
</evidence>
<sequence length="122" mass="12834">MKRILASLAVLTLLAGAGPALADTYGAIAYSPSSGATGWSYAYGSRGAAETVARRNCDDSANDCRIAIWFRNGCGAVAVGYRGGWGSGWGYDRREAQRQAIGSCSRQTGSCRVIRWQCSGGE</sequence>
<comment type="caution">
    <text evidence="4">The sequence shown here is derived from an EMBL/GenBank/DDBJ whole genome shotgun (WGS) entry which is preliminary data.</text>
</comment>
<dbReference type="AlphaFoldDB" id="A0A3R9BPY9"/>
<evidence type="ECO:0000313" key="5">
    <source>
        <dbReference type="Proteomes" id="UP000277279"/>
    </source>
</evidence>
<feature type="domain" description="DUF4189" evidence="2">
    <location>
        <begin position="25"/>
        <end position="118"/>
    </location>
</feature>
<dbReference type="InterPro" id="IPR025240">
    <property type="entry name" value="DUF4189"/>
</dbReference>
<protein>
    <submittedName>
        <fullName evidence="4">DUF4189 domain-containing protein</fullName>
    </submittedName>
</protein>
<keyword evidence="6" id="KW-1185">Reference proteome</keyword>
<reference evidence="3 6" key="2">
    <citation type="submission" date="2020-08" db="EMBL/GenBank/DDBJ databases">
        <title>Genomic Encyclopedia of Type Strains, Phase III (KMG-III): the genomes of soil and plant-associated and newly described type strains.</title>
        <authorList>
            <person name="Whitman W."/>
        </authorList>
    </citation>
    <scope>NUCLEOTIDE SEQUENCE [LARGE SCALE GENOMIC DNA]</scope>
    <source>
        <strain evidence="3 6">CECT 4113</strain>
    </source>
</reference>
<organism evidence="4 5">
    <name type="scientific">Rhizobium pisi</name>
    <dbReference type="NCBI Taxonomy" id="574561"/>
    <lineage>
        <taxon>Bacteria</taxon>
        <taxon>Pseudomonadati</taxon>
        <taxon>Pseudomonadota</taxon>
        <taxon>Alphaproteobacteria</taxon>
        <taxon>Hyphomicrobiales</taxon>
        <taxon>Rhizobiaceae</taxon>
        <taxon>Rhizobium/Agrobacterium group</taxon>
        <taxon>Rhizobium</taxon>
    </lineage>
</organism>
<dbReference type="Proteomes" id="UP000518315">
    <property type="component" value="Unassembled WGS sequence"/>
</dbReference>
<gene>
    <name evidence="4" type="ORF">EFD55_06140</name>
    <name evidence="3" type="ORF">FHS26_000973</name>
</gene>
<dbReference type="RefSeq" id="WP_125843720.1">
    <property type="nucleotide sequence ID" value="NZ_JACHXH010000003.1"/>
</dbReference>